<protein>
    <submittedName>
        <fullName evidence="1">Uncharacterized protein</fullName>
    </submittedName>
</protein>
<proteinExistence type="predicted"/>
<evidence type="ECO:0000313" key="1">
    <source>
        <dbReference type="EMBL" id="MCI4377611.1"/>
    </source>
</evidence>
<reference evidence="1 2" key="1">
    <citation type="journal article" date="2022" name="bioRxiv">
        <title>An ancient truncated duplication of the anti-Mullerian hormone receptor type 2 gene is a potential conserved master sex determinant in the Pangasiidae catfish family.</title>
        <authorList>
            <person name="Wen M."/>
            <person name="Pan Q."/>
            <person name="Jouanno E."/>
            <person name="Montfort J."/>
            <person name="Zahm M."/>
            <person name="Cabau C."/>
            <person name="Klopp C."/>
            <person name="Iampietro C."/>
            <person name="Roques C."/>
            <person name="Bouchez O."/>
            <person name="Castinel A."/>
            <person name="Donnadieu C."/>
            <person name="Parrinello H."/>
            <person name="Poncet C."/>
            <person name="Belmonte E."/>
            <person name="Gautier V."/>
            <person name="Avarre J.-C."/>
            <person name="Dugue R."/>
            <person name="Gustiano R."/>
            <person name="Ha T.T.T."/>
            <person name="Campet M."/>
            <person name="Sriphairoj K."/>
            <person name="Ribolli J."/>
            <person name="de Almeida F.L."/>
            <person name="Desvignes T."/>
            <person name="Postlethwait J.H."/>
            <person name="Bucao C.F."/>
            <person name="Robinson-Rechavi M."/>
            <person name="Bobe J."/>
            <person name="Herpin A."/>
            <person name="Guiguen Y."/>
        </authorList>
    </citation>
    <scope>NUCLEOTIDE SEQUENCE [LARGE SCALE GENOMIC DNA]</scope>
    <source>
        <strain evidence="1">YG-Dec2019</strain>
    </source>
</reference>
<evidence type="ECO:0000313" key="2">
    <source>
        <dbReference type="Proteomes" id="UP000829447"/>
    </source>
</evidence>
<organism evidence="1 2">
    <name type="scientific">Pangasianodon gigas</name>
    <name type="common">Mekong giant catfish</name>
    <name type="synonym">Pangasius gigas</name>
    <dbReference type="NCBI Taxonomy" id="30993"/>
    <lineage>
        <taxon>Eukaryota</taxon>
        <taxon>Metazoa</taxon>
        <taxon>Chordata</taxon>
        <taxon>Craniata</taxon>
        <taxon>Vertebrata</taxon>
        <taxon>Euteleostomi</taxon>
        <taxon>Actinopterygii</taxon>
        <taxon>Neopterygii</taxon>
        <taxon>Teleostei</taxon>
        <taxon>Ostariophysi</taxon>
        <taxon>Siluriformes</taxon>
        <taxon>Pangasiidae</taxon>
        <taxon>Pangasianodon</taxon>
    </lineage>
</organism>
<dbReference type="Proteomes" id="UP000829447">
    <property type="component" value="Linkage Group LG4"/>
</dbReference>
<gene>
    <name evidence="1" type="ORF">PGIGA_G00205480</name>
</gene>
<accession>A0ACC5WFE7</accession>
<keyword evidence="2" id="KW-1185">Reference proteome</keyword>
<name>A0ACC5WFE7_PANGG</name>
<comment type="caution">
    <text evidence="1">The sequence shown here is derived from an EMBL/GenBank/DDBJ whole genome shotgun (WGS) entry which is preliminary data.</text>
</comment>
<dbReference type="EMBL" id="CM040457">
    <property type="protein sequence ID" value="MCI4377611.1"/>
    <property type="molecule type" value="Genomic_DNA"/>
</dbReference>
<sequence length="219" mass="24722">MTKNARRSWWNEPHWTASRYLHRCRMIMSGSRGTLGFLIYALLVQCSASSPLRLETAAYDEDGTSLADLAFDSEQLALRSSPSGTDDVYEIYSPPEKRTERHADGMFNKAYRQALGQLSARKYLHSLMAKRVGGGSAMEDAEALAKRHSDGVFTDSYSRYRKQMAVRKYLAAVLGKSPEDLDLHQFLQGIDIGALPDGDEFEAFMRNWLRQFPSNLLAL</sequence>